<dbReference type="OrthoDB" id="166212at2759"/>
<dbReference type="PANTHER" id="PTHR23011:SF28">
    <property type="entry name" value="CYCLIC NUCLEOTIDE-BINDING DOMAIN CONTAINING PROTEIN"/>
    <property type="match status" value="1"/>
</dbReference>
<dbReference type="Pfam" id="PF00027">
    <property type="entry name" value="cNMP_binding"/>
    <property type="match status" value="1"/>
</dbReference>
<dbReference type="CDD" id="cd00038">
    <property type="entry name" value="CAP_ED"/>
    <property type="match status" value="1"/>
</dbReference>
<reference evidence="3 4" key="1">
    <citation type="submission" date="2020-08" db="EMBL/GenBank/DDBJ databases">
        <authorList>
            <person name="Hejnol A."/>
        </authorList>
    </citation>
    <scope>NUCLEOTIDE SEQUENCE [LARGE SCALE GENOMIC DNA]</scope>
</reference>
<dbReference type="AlphaFoldDB" id="A0A7I8VIA5"/>
<gene>
    <name evidence="3" type="ORF">DGYR_LOCUS3946</name>
</gene>
<evidence type="ECO:0000256" key="1">
    <source>
        <dbReference type="SAM" id="MobiDB-lite"/>
    </source>
</evidence>
<dbReference type="Proteomes" id="UP000549394">
    <property type="component" value="Unassembled WGS sequence"/>
</dbReference>
<name>A0A7I8VIA5_9ANNE</name>
<dbReference type="InterPro" id="IPR018490">
    <property type="entry name" value="cNMP-bd_dom_sf"/>
</dbReference>
<proteinExistence type="predicted"/>
<organism evidence="3 4">
    <name type="scientific">Dimorphilus gyrociliatus</name>
    <dbReference type="NCBI Taxonomy" id="2664684"/>
    <lineage>
        <taxon>Eukaryota</taxon>
        <taxon>Metazoa</taxon>
        <taxon>Spiralia</taxon>
        <taxon>Lophotrochozoa</taxon>
        <taxon>Annelida</taxon>
        <taxon>Polychaeta</taxon>
        <taxon>Polychaeta incertae sedis</taxon>
        <taxon>Dinophilidae</taxon>
        <taxon>Dimorphilus</taxon>
    </lineage>
</organism>
<protein>
    <submittedName>
        <fullName evidence="3">DgyrCDS4171</fullName>
    </submittedName>
</protein>
<accession>A0A7I8VIA5</accession>
<dbReference type="PROSITE" id="PS00889">
    <property type="entry name" value="CNMP_BINDING_2"/>
    <property type="match status" value="1"/>
</dbReference>
<evidence type="ECO:0000259" key="2">
    <source>
        <dbReference type="PROSITE" id="PS50042"/>
    </source>
</evidence>
<feature type="domain" description="Cyclic nucleotide-binding" evidence="2">
    <location>
        <begin position="191"/>
        <end position="275"/>
    </location>
</feature>
<dbReference type="PANTHER" id="PTHR23011">
    <property type="entry name" value="CYCLIC NUCLEOTIDE-BINDING DOMAIN CONTAINING PROTEIN"/>
    <property type="match status" value="1"/>
</dbReference>
<dbReference type="InterPro" id="IPR000595">
    <property type="entry name" value="cNMP-bd_dom"/>
</dbReference>
<dbReference type="InterPro" id="IPR018488">
    <property type="entry name" value="cNMP-bd_CS"/>
</dbReference>
<dbReference type="PROSITE" id="PS50042">
    <property type="entry name" value="CNMP_BINDING_3"/>
    <property type="match status" value="1"/>
</dbReference>
<dbReference type="Gene3D" id="2.60.120.10">
    <property type="entry name" value="Jelly Rolls"/>
    <property type="match status" value="2"/>
</dbReference>
<keyword evidence="4" id="KW-1185">Reference proteome</keyword>
<dbReference type="InterPro" id="IPR014710">
    <property type="entry name" value="RmlC-like_jellyroll"/>
</dbReference>
<feature type="region of interest" description="Disordered" evidence="1">
    <location>
        <begin position="1"/>
        <end position="29"/>
    </location>
</feature>
<evidence type="ECO:0000313" key="4">
    <source>
        <dbReference type="Proteomes" id="UP000549394"/>
    </source>
</evidence>
<comment type="caution">
    <text evidence="3">The sequence shown here is derived from an EMBL/GenBank/DDBJ whole genome shotgun (WGS) entry which is preliminary data.</text>
</comment>
<dbReference type="SMART" id="SM00100">
    <property type="entry name" value="cNMP"/>
    <property type="match status" value="1"/>
</dbReference>
<evidence type="ECO:0000313" key="3">
    <source>
        <dbReference type="EMBL" id="CAD5115174.1"/>
    </source>
</evidence>
<dbReference type="SUPFAM" id="SSF51206">
    <property type="entry name" value="cAMP-binding domain-like"/>
    <property type="match status" value="2"/>
</dbReference>
<dbReference type="EMBL" id="CAJFCJ010000006">
    <property type="protein sequence ID" value="CAD5115174.1"/>
    <property type="molecule type" value="Genomic_DNA"/>
</dbReference>
<sequence length="596" mass="69062">MNDRQSKITLPRIAHSPIEEEDENSSLSESYNNSNNFRKFSNFSGLATARKFRRRSSVEDYHKSREILILNAKKRREELMHKWRKVSHWIIILFTLWRVHARKVKEFMDSSMELLDAKIDADLLFDVTEFKCHKQARVPKEAKRILQKRQNERTDDEMHYVQIALRNYKAIADYPPNMQRVMAKKGWYEVYEGKRVIVRQGHPARCYYFILSGSVIVSKLDPETGLSRTLTLLHSGESFGEIGIIHAGARTASVVSKDTVELLAFIDDDYVDIFMSGGLKDPGDPFLKTVPCLRGWPLHLLNDNSEKCFQTFYKKGAVLTKNSTESEWIYIVKSVNIFILYGRLAILKRLNEVPPESLEDAPVTTQKSCKQLLLNVDAHENYLLKKIQNQNDKLLKTNGGKFKGLPEIRVETNGIFYKNNLFDNRPKGSPSKSKRMPKLSKSHLMRLAQEIPQSIPETDENEESYVKYQEELTKPIEEVGPIFVIVQILTKGSVFGLADIICGDQTNFSVVSKGAECIVVNKKFYMENITESLQRFLRRQVFPYPTESKMQDDLSLHLKWEIRRKKILENTIRRIKGRRVDVHNARSRLLLKSNDK</sequence>